<dbReference type="PANTHER" id="PTHR43563">
    <property type="entry name" value="AMINE OXIDASE"/>
    <property type="match status" value="1"/>
</dbReference>
<comment type="similarity">
    <text evidence="1">Belongs to the flavin monoamine oxidase family.</text>
</comment>
<dbReference type="Proteomes" id="UP001556653">
    <property type="component" value="Unassembled WGS sequence"/>
</dbReference>
<feature type="domain" description="Amine oxidase" evidence="2">
    <location>
        <begin position="111"/>
        <end position="350"/>
    </location>
</feature>
<sequence length="359" mass="37966">MTDTPLAIIGAGLAGLTAARIAYEAGIRPQVLEASDRIGGRIESIRSAGGGIVGDLGPTWVWPPFQPGVPRWLERLGLDTFEQYDHGEAVLDGFANGPVRQPLPGQYGMARIAPGPGALVDAMTAGLPDDTVQTGYAVSAIHHHEDGRLHIEAPGQPPMIADRVLVAAPPRIVAERIQLPADIGDPVQDMLRAMPTWMAGQARAVIRYPRPFWRESGLSGRIASRLGPLFEAHDHTALEGQAALFGFVATPPGQRDPASLGEAIIAQLTRCLGPDAAQPSEVSIRDWAEAPWICADADRHGPPEHPRVGPERLRSAHLDGRLWFCGAETAAQSPGLIEGALLAGEAAAQAAVQRLQGAA</sequence>
<dbReference type="Pfam" id="PF01593">
    <property type="entry name" value="Amino_oxidase"/>
    <property type="match status" value="2"/>
</dbReference>
<reference evidence="3 4" key="1">
    <citation type="submission" date="2024-02" db="EMBL/GenBank/DDBJ databases">
        <title>New especies of Spiribacter isolated from saline water.</title>
        <authorList>
            <person name="Leon M.J."/>
            <person name="De La Haba R."/>
            <person name="Sanchez-Porro C."/>
            <person name="Ventosa A."/>
        </authorList>
    </citation>
    <scope>NUCLEOTIDE SEQUENCE [LARGE SCALE GENOMIC DNA]</scope>
    <source>
        <strain evidence="4">ag22IC4-227</strain>
    </source>
</reference>
<organism evidence="3 4">
    <name type="scientific">Spiribacter onubensis</name>
    <dbReference type="NCBI Taxonomy" id="3122420"/>
    <lineage>
        <taxon>Bacteria</taxon>
        <taxon>Pseudomonadati</taxon>
        <taxon>Pseudomonadota</taxon>
        <taxon>Gammaproteobacteria</taxon>
        <taxon>Chromatiales</taxon>
        <taxon>Ectothiorhodospiraceae</taxon>
        <taxon>Spiribacter</taxon>
    </lineage>
</organism>
<comment type="caution">
    <text evidence="3">The sequence shown here is derived from an EMBL/GenBank/DDBJ whole genome shotgun (WGS) entry which is preliminary data.</text>
</comment>
<feature type="domain" description="Amine oxidase" evidence="2">
    <location>
        <begin position="13"/>
        <end position="88"/>
    </location>
</feature>
<gene>
    <name evidence="3" type="ORF">V6X64_03020</name>
</gene>
<name>A0ABV3S759_9GAMM</name>
<dbReference type="SUPFAM" id="SSF54373">
    <property type="entry name" value="FAD-linked reductases, C-terminal domain"/>
    <property type="match status" value="1"/>
</dbReference>
<evidence type="ECO:0000256" key="1">
    <source>
        <dbReference type="ARBA" id="ARBA00005995"/>
    </source>
</evidence>
<dbReference type="RefSeq" id="WP_367966448.1">
    <property type="nucleotide sequence ID" value="NZ_JBAKFJ010000001.1"/>
</dbReference>
<dbReference type="PANTHER" id="PTHR43563:SF14">
    <property type="entry name" value="AMINE OXIDASE"/>
    <property type="match status" value="1"/>
</dbReference>
<dbReference type="InterPro" id="IPR036188">
    <property type="entry name" value="FAD/NAD-bd_sf"/>
</dbReference>
<dbReference type="Gene3D" id="3.50.50.60">
    <property type="entry name" value="FAD/NAD(P)-binding domain"/>
    <property type="match status" value="2"/>
</dbReference>
<evidence type="ECO:0000313" key="3">
    <source>
        <dbReference type="EMBL" id="MEX0385966.1"/>
    </source>
</evidence>
<proteinExistence type="inferred from homology"/>
<evidence type="ECO:0000259" key="2">
    <source>
        <dbReference type="Pfam" id="PF01593"/>
    </source>
</evidence>
<dbReference type="InterPro" id="IPR050703">
    <property type="entry name" value="Flavin_MAO"/>
</dbReference>
<dbReference type="EMBL" id="JBAKFJ010000001">
    <property type="protein sequence ID" value="MEX0385966.1"/>
    <property type="molecule type" value="Genomic_DNA"/>
</dbReference>
<keyword evidence="4" id="KW-1185">Reference proteome</keyword>
<dbReference type="SUPFAM" id="SSF51905">
    <property type="entry name" value="FAD/NAD(P)-binding domain"/>
    <property type="match status" value="1"/>
</dbReference>
<evidence type="ECO:0000313" key="4">
    <source>
        <dbReference type="Proteomes" id="UP001556653"/>
    </source>
</evidence>
<accession>A0ABV3S759</accession>
<protein>
    <submittedName>
        <fullName evidence="3">FAD-dependent oxidoreductase</fullName>
    </submittedName>
</protein>
<dbReference type="InterPro" id="IPR002937">
    <property type="entry name" value="Amino_oxidase"/>
</dbReference>